<accession>A0ACA9PAS1</accession>
<protein>
    <submittedName>
        <fullName evidence="1">2307_t:CDS:1</fullName>
    </submittedName>
</protein>
<gene>
    <name evidence="1" type="ORF">ACOLOM_LOCUS10171</name>
</gene>
<organism evidence="1 2">
    <name type="scientific">Acaulospora colombiana</name>
    <dbReference type="NCBI Taxonomy" id="27376"/>
    <lineage>
        <taxon>Eukaryota</taxon>
        <taxon>Fungi</taxon>
        <taxon>Fungi incertae sedis</taxon>
        <taxon>Mucoromycota</taxon>
        <taxon>Glomeromycotina</taxon>
        <taxon>Glomeromycetes</taxon>
        <taxon>Diversisporales</taxon>
        <taxon>Acaulosporaceae</taxon>
        <taxon>Acaulospora</taxon>
    </lineage>
</organism>
<comment type="caution">
    <text evidence="1">The sequence shown here is derived from an EMBL/GenBank/DDBJ whole genome shotgun (WGS) entry which is preliminary data.</text>
</comment>
<feature type="non-terminal residue" evidence="1">
    <location>
        <position position="1"/>
    </location>
</feature>
<reference evidence="1" key="1">
    <citation type="submission" date="2021-06" db="EMBL/GenBank/DDBJ databases">
        <authorList>
            <person name="Kallberg Y."/>
            <person name="Tangrot J."/>
            <person name="Rosling A."/>
        </authorList>
    </citation>
    <scope>NUCLEOTIDE SEQUENCE</scope>
    <source>
        <strain evidence="1">CL356</strain>
    </source>
</reference>
<name>A0ACA9PAS1_9GLOM</name>
<dbReference type="Proteomes" id="UP000789525">
    <property type="component" value="Unassembled WGS sequence"/>
</dbReference>
<evidence type="ECO:0000313" key="2">
    <source>
        <dbReference type="Proteomes" id="UP000789525"/>
    </source>
</evidence>
<dbReference type="EMBL" id="CAJVPT010031837">
    <property type="protein sequence ID" value="CAG8699328.1"/>
    <property type="molecule type" value="Genomic_DNA"/>
</dbReference>
<proteinExistence type="predicted"/>
<keyword evidence="2" id="KW-1185">Reference proteome</keyword>
<evidence type="ECO:0000313" key="1">
    <source>
        <dbReference type="EMBL" id="CAG8699328.1"/>
    </source>
</evidence>
<sequence length="213" mass="23352">DLFRLRGDVGTGRHIPPGVRVLEMADNPAARWFGKREEDVQRLKKENEALRAIVGDGVSAASSVASGAGLVPKETVDTLAQEKLELEHTIKEKEKRLLRLQQAEEFKTTVTSLLGWKFRFQQNGAVQLTSVYDPKALIVFSPPSKSRKGASSNPLEGEDIKVQLIAEEAPPEVQELYRTWVAGFKCVPGFLGSLTVQLFEASPEGAAKLRGNA</sequence>